<dbReference type="PRINTS" id="PR00412">
    <property type="entry name" value="EPOXHYDRLASE"/>
</dbReference>
<protein>
    <submittedName>
        <fullName evidence="3">Alpha/beta fold hydrolase</fullName>
    </submittedName>
</protein>
<evidence type="ECO:0000259" key="2">
    <source>
        <dbReference type="Pfam" id="PF00561"/>
    </source>
</evidence>
<dbReference type="InterPro" id="IPR000073">
    <property type="entry name" value="AB_hydrolase_1"/>
</dbReference>
<gene>
    <name evidence="3" type="ORF">G1H19_07640</name>
</gene>
<keyword evidence="4" id="KW-1185">Reference proteome</keyword>
<accession>A0A7K3WDM2</accession>
<evidence type="ECO:0000313" key="3">
    <source>
        <dbReference type="EMBL" id="NEL53870.1"/>
    </source>
</evidence>
<dbReference type="SUPFAM" id="SSF53474">
    <property type="entry name" value="alpha/beta-Hydrolases"/>
    <property type="match status" value="1"/>
</dbReference>
<dbReference type="InterPro" id="IPR029058">
    <property type="entry name" value="AB_hydrolase_fold"/>
</dbReference>
<dbReference type="Gene3D" id="3.40.50.1820">
    <property type="entry name" value="alpha/beta hydrolase"/>
    <property type="match status" value="1"/>
</dbReference>
<proteinExistence type="predicted"/>
<dbReference type="EMBL" id="JAAGWK010000010">
    <property type="protein sequence ID" value="NEL53870.1"/>
    <property type="molecule type" value="Genomic_DNA"/>
</dbReference>
<reference evidence="3 4" key="1">
    <citation type="submission" date="2020-02" db="EMBL/GenBank/DDBJ databases">
        <title>The whole genome sequence of CPCC 205119.</title>
        <authorList>
            <person name="Jiang Z."/>
        </authorList>
    </citation>
    <scope>NUCLEOTIDE SEQUENCE [LARGE SCALE GENOMIC DNA]</scope>
    <source>
        <strain evidence="3 4">CPCC 205119</strain>
    </source>
</reference>
<sequence length="310" mass="33029">MSLPSPAGGRSGAGVRARRAGHAVGVDTFRRGPLVFDVRDGGPADGEPVVLLHGFPQDSSAYDRLATALHGQGFRTLAPDQRGYSPGARPTGRSAYALRELVDDVRALLDSAGLRSAHVVGHDWGAVVAWALAAWHPERVRTLTALSVPHPAAFSRALITSPQALMSTYIAFFQLPALPERVLLAGNGTPLTRLLETMGLHRDHAERYVARMREPGALTAALDWYRALPFSARAMAGTRGRGTVGRITVPTLHVWSSGDPALSRAGAEATGRYVDAPYQLEVLLGVPHWIPEVAAEHTAGLVVAHARTHG</sequence>
<dbReference type="GO" id="GO:0016787">
    <property type="term" value="F:hydrolase activity"/>
    <property type="evidence" value="ECO:0007669"/>
    <property type="project" value="UniProtKB-KW"/>
</dbReference>
<evidence type="ECO:0000313" key="4">
    <source>
        <dbReference type="Proteomes" id="UP000470470"/>
    </source>
</evidence>
<comment type="caution">
    <text evidence="3">The sequence shown here is derived from an EMBL/GenBank/DDBJ whole genome shotgun (WGS) entry which is preliminary data.</text>
</comment>
<feature type="domain" description="AB hydrolase-1" evidence="2">
    <location>
        <begin position="48"/>
        <end position="291"/>
    </location>
</feature>
<dbReference type="AlphaFoldDB" id="A0A7K3WDM2"/>
<dbReference type="Proteomes" id="UP000470470">
    <property type="component" value="Unassembled WGS sequence"/>
</dbReference>
<organism evidence="3 4">
    <name type="scientific">Goekera deserti</name>
    <dbReference type="NCBI Taxonomy" id="2497753"/>
    <lineage>
        <taxon>Bacteria</taxon>
        <taxon>Bacillati</taxon>
        <taxon>Actinomycetota</taxon>
        <taxon>Actinomycetes</taxon>
        <taxon>Geodermatophilales</taxon>
        <taxon>Geodermatophilaceae</taxon>
        <taxon>Goekera</taxon>
    </lineage>
</organism>
<evidence type="ECO:0000256" key="1">
    <source>
        <dbReference type="ARBA" id="ARBA00022801"/>
    </source>
</evidence>
<dbReference type="InterPro" id="IPR000639">
    <property type="entry name" value="Epox_hydrolase-like"/>
</dbReference>
<dbReference type="PANTHER" id="PTHR43329">
    <property type="entry name" value="EPOXIDE HYDROLASE"/>
    <property type="match status" value="1"/>
</dbReference>
<keyword evidence="1 3" id="KW-0378">Hydrolase</keyword>
<dbReference type="Pfam" id="PF00561">
    <property type="entry name" value="Abhydrolase_1"/>
    <property type="match status" value="1"/>
</dbReference>
<name>A0A7K3WDM2_9ACTN</name>